<gene>
    <name evidence="1" type="ORF">NBRC116585_29250</name>
</gene>
<name>A0ABQ0A344_9GAMM</name>
<reference evidence="1 2" key="1">
    <citation type="submission" date="2024-04" db="EMBL/GenBank/DDBJ databases">
        <title>Draft genome sequence of Thalassolituus maritimus NBRC 116585.</title>
        <authorList>
            <person name="Miyakawa T."/>
            <person name="Kusuya Y."/>
            <person name="Miura T."/>
        </authorList>
    </citation>
    <scope>NUCLEOTIDE SEQUENCE [LARGE SCALE GENOMIC DNA]</scope>
    <source>
        <strain evidence="1 2">5NW40-0001</strain>
    </source>
</reference>
<dbReference type="Proteomes" id="UP001481413">
    <property type="component" value="Unassembled WGS sequence"/>
</dbReference>
<keyword evidence="2" id="KW-1185">Reference proteome</keyword>
<evidence type="ECO:0000313" key="1">
    <source>
        <dbReference type="EMBL" id="GAA6146806.1"/>
    </source>
</evidence>
<proteinExistence type="predicted"/>
<organism evidence="1 2">
    <name type="scientific">Thalassolituus maritimus</name>
    <dbReference type="NCBI Taxonomy" id="484498"/>
    <lineage>
        <taxon>Bacteria</taxon>
        <taxon>Pseudomonadati</taxon>
        <taxon>Pseudomonadota</taxon>
        <taxon>Gammaproteobacteria</taxon>
        <taxon>Oceanospirillales</taxon>
        <taxon>Oceanospirillaceae</taxon>
        <taxon>Thalassolituus</taxon>
    </lineage>
</organism>
<sequence>MLKALTMPEVILYLQFECDLGITRTVIVRLGISCRVFTSKDIGGNAVDQAVDTLFDNNSASNSP</sequence>
<evidence type="ECO:0000313" key="2">
    <source>
        <dbReference type="Proteomes" id="UP001481413"/>
    </source>
</evidence>
<dbReference type="EMBL" id="BAABWH010000010">
    <property type="protein sequence ID" value="GAA6146806.1"/>
    <property type="molecule type" value="Genomic_DNA"/>
</dbReference>
<accession>A0ABQ0A344</accession>
<comment type="caution">
    <text evidence="1">The sequence shown here is derived from an EMBL/GenBank/DDBJ whole genome shotgun (WGS) entry which is preliminary data.</text>
</comment>
<protein>
    <submittedName>
        <fullName evidence="1">Uncharacterized protein</fullName>
    </submittedName>
</protein>